<feature type="compositionally biased region" description="Low complexity" evidence="1">
    <location>
        <begin position="109"/>
        <end position="140"/>
    </location>
</feature>
<keyword evidence="5" id="KW-1185">Reference proteome</keyword>
<evidence type="ECO:0000256" key="3">
    <source>
        <dbReference type="SAM" id="SignalP"/>
    </source>
</evidence>
<dbReference type="OrthoDB" id="9797274at2"/>
<evidence type="ECO:0000256" key="1">
    <source>
        <dbReference type="SAM" id="MobiDB-lite"/>
    </source>
</evidence>
<protein>
    <submittedName>
        <fullName evidence="4">Restriction endonuclease</fullName>
    </submittedName>
</protein>
<sequence length="414" mass="45057">MRVWAAACLLMCLPASANAAGLFGATHPTLACGDDVILRALSDPATTATQTPASRAALASQGNCHAVTPDTRWERIANRNGLPLMRRVPPEPGLPPLYFMTGDIAPLPATQPATTPPAAGHATEHAPTPADAAPTPDTATQAEEKRPGPPPVIVQPVDTLLSTDIFFKTWGFQKLGSLILTAMLVGTGTWVLVVIVRACRLLLRRRRAIRICMEQVERHRPMLARWHARAESMTARGTWDMQMAHFVRTTLMPALDQHGLALLWPAIQKNVQAHIATLAARTDHGPAAATTPPELYHPDMNQAEYAAFCSQLIGSAGWETHPPLATGLGSIIHCRRNGLKMLAHCWIDRKPVTDDVIRLGIKEKTESRANIGIIISNAPYTQDALLLGRKHHIFLLHHEDVFRFTSGIEVPDVA</sequence>
<feature type="chain" id="PRO_5016761226" evidence="3">
    <location>
        <begin position="20"/>
        <end position="414"/>
    </location>
</feature>
<keyword evidence="4" id="KW-0255">Endonuclease</keyword>
<dbReference type="AlphaFoldDB" id="A0A371Z2U6"/>
<evidence type="ECO:0000313" key="5">
    <source>
        <dbReference type="Proteomes" id="UP000262371"/>
    </source>
</evidence>
<dbReference type="EMBL" id="QUWV01000033">
    <property type="protein sequence ID" value="RFD20798.1"/>
    <property type="molecule type" value="Genomic_DNA"/>
</dbReference>
<keyword evidence="4" id="KW-0540">Nuclease</keyword>
<keyword evidence="2" id="KW-1133">Transmembrane helix</keyword>
<keyword evidence="2" id="KW-0812">Transmembrane</keyword>
<keyword evidence="2" id="KW-0472">Membrane</keyword>
<comment type="caution">
    <text evidence="4">The sequence shown here is derived from an EMBL/GenBank/DDBJ whole genome shotgun (WGS) entry which is preliminary data.</text>
</comment>
<feature type="transmembrane region" description="Helical" evidence="2">
    <location>
        <begin position="178"/>
        <end position="203"/>
    </location>
</feature>
<feature type="signal peptide" evidence="3">
    <location>
        <begin position="1"/>
        <end position="19"/>
    </location>
</feature>
<keyword evidence="4" id="KW-0378">Hydrolase</keyword>
<dbReference type="RefSeq" id="WP_116702253.1">
    <property type="nucleotide sequence ID" value="NZ_QUWV01000033.1"/>
</dbReference>
<name>A0A371Z2U6_9PROT</name>
<evidence type="ECO:0000256" key="2">
    <source>
        <dbReference type="SAM" id="Phobius"/>
    </source>
</evidence>
<reference evidence="4 5" key="1">
    <citation type="submission" date="2018-08" db="EMBL/GenBank/DDBJ databases">
        <title>Komagataeibacter sp. AV 382.</title>
        <authorList>
            <person name="Skraban J."/>
            <person name="Trcek J."/>
        </authorList>
    </citation>
    <scope>NUCLEOTIDE SEQUENCE [LARGE SCALE GENOMIC DNA]</scope>
    <source>
        <strain evidence="4 5">AV 382</strain>
    </source>
</reference>
<dbReference type="Proteomes" id="UP000262371">
    <property type="component" value="Unassembled WGS sequence"/>
</dbReference>
<feature type="region of interest" description="Disordered" evidence="1">
    <location>
        <begin position="109"/>
        <end position="151"/>
    </location>
</feature>
<accession>A0A371Z2U6</accession>
<gene>
    <name evidence="4" type="ORF">DY926_04370</name>
</gene>
<dbReference type="GO" id="GO:0004519">
    <property type="term" value="F:endonuclease activity"/>
    <property type="evidence" value="ECO:0007669"/>
    <property type="project" value="UniProtKB-KW"/>
</dbReference>
<evidence type="ECO:0000313" key="4">
    <source>
        <dbReference type="EMBL" id="RFD20798.1"/>
    </source>
</evidence>
<keyword evidence="3" id="KW-0732">Signal</keyword>
<organism evidence="4 5">
    <name type="scientific">Komagataeibacter melaceti</name>
    <dbReference type="NCBI Taxonomy" id="2766577"/>
    <lineage>
        <taxon>Bacteria</taxon>
        <taxon>Pseudomonadati</taxon>
        <taxon>Pseudomonadota</taxon>
        <taxon>Alphaproteobacteria</taxon>
        <taxon>Acetobacterales</taxon>
        <taxon>Acetobacteraceae</taxon>
        <taxon>Komagataeibacter</taxon>
    </lineage>
</organism>
<proteinExistence type="predicted"/>